<dbReference type="PANTHER" id="PTHR33472:SF1">
    <property type="entry name" value="EXTENSIN-RELATED"/>
    <property type="match status" value="1"/>
</dbReference>
<feature type="compositionally biased region" description="Pro residues" evidence="1">
    <location>
        <begin position="129"/>
        <end position="163"/>
    </location>
</feature>
<name>A0AAV6YAN0_9LAMI</name>
<evidence type="ECO:0000256" key="1">
    <source>
        <dbReference type="SAM" id="MobiDB-lite"/>
    </source>
</evidence>
<feature type="compositionally biased region" description="Basic and acidic residues" evidence="1">
    <location>
        <begin position="306"/>
        <end position="323"/>
    </location>
</feature>
<comment type="caution">
    <text evidence="2">The sequence shown here is derived from an EMBL/GenBank/DDBJ whole genome shotgun (WGS) entry which is preliminary data.</text>
</comment>
<feature type="region of interest" description="Disordered" evidence="1">
    <location>
        <begin position="413"/>
        <end position="436"/>
    </location>
</feature>
<feature type="compositionally biased region" description="Low complexity" evidence="1">
    <location>
        <begin position="164"/>
        <end position="178"/>
    </location>
</feature>
<evidence type="ECO:0000313" key="3">
    <source>
        <dbReference type="Proteomes" id="UP000826271"/>
    </source>
</evidence>
<feature type="region of interest" description="Disordered" evidence="1">
    <location>
        <begin position="1"/>
        <end position="266"/>
    </location>
</feature>
<dbReference type="PANTHER" id="PTHR33472">
    <property type="entry name" value="OS01G0106600 PROTEIN"/>
    <property type="match status" value="1"/>
</dbReference>
<evidence type="ECO:0000313" key="2">
    <source>
        <dbReference type="EMBL" id="KAG8391974.1"/>
    </source>
</evidence>
<accession>A0AAV6YAN0</accession>
<organism evidence="2 3">
    <name type="scientific">Buddleja alternifolia</name>
    <dbReference type="NCBI Taxonomy" id="168488"/>
    <lineage>
        <taxon>Eukaryota</taxon>
        <taxon>Viridiplantae</taxon>
        <taxon>Streptophyta</taxon>
        <taxon>Embryophyta</taxon>
        <taxon>Tracheophyta</taxon>
        <taxon>Spermatophyta</taxon>
        <taxon>Magnoliopsida</taxon>
        <taxon>eudicotyledons</taxon>
        <taxon>Gunneridae</taxon>
        <taxon>Pentapetalae</taxon>
        <taxon>asterids</taxon>
        <taxon>lamiids</taxon>
        <taxon>Lamiales</taxon>
        <taxon>Scrophulariaceae</taxon>
        <taxon>Buddlejeae</taxon>
        <taxon>Buddleja</taxon>
    </lineage>
</organism>
<dbReference type="AlphaFoldDB" id="A0AAV6YAN0"/>
<reference evidence="2" key="1">
    <citation type="submission" date="2019-10" db="EMBL/GenBank/DDBJ databases">
        <authorList>
            <person name="Zhang R."/>
            <person name="Pan Y."/>
            <person name="Wang J."/>
            <person name="Ma R."/>
            <person name="Yu S."/>
        </authorList>
    </citation>
    <scope>NUCLEOTIDE SEQUENCE</scope>
    <source>
        <strain evidence="2">LA-IB0</strain>
        <tissue evidence="2">Leaf</tissue>
    </source>
</reference>
<feature type="compositionally biased region" description="Pro residues" evidence="1">
    <location>
        <begin position="65"/>
        <end position="119"/>
    </location>
</feature>
<gene>
    <name evidence="2" type="ORF">BUALT_Bualt01G0243200</name>
</gene>
<protein>
    <recommendedName>
        <fullName evidence="4">Vegetative cell wall protein gp1-like</fullName>
    </recommendedName>
</protein>
<feature type="compositionally biased region" description="Low complexity" evidence="1">
    <location>
        <begin position="49"/>
        <end position="64"/>
    </location>
</feature>
<sequence length="436" mass="46031">MASQRPPWFRFMRPAAPAPSPPQPAPTRPPPPAIVRPTIPIRPPPPPTQTQVRPPSQPASALVPPVSPPRSPVTPPPQPAAAPPRSPVAPPAAPPRSLVTPPPPPAAAPPRSPVAPPAALPRSSVTPPAAAPPRSPVAPPVPQSSPPKAPPKSPVVPPVPQPSRPSSSRRSPVVSPISQPSPPKTPPMSPFVPPPHHTSPPPAPTTSPPSVQKNSPKTKTPPVANAAPIESPKTVKPMETTTIQSPKIKPLSHHPSPFTLPPPQIKADVDREPKFEQKSVLVQETIDKPTKIITPNAHNNGVAPNGKREPTTKDKGTNKKLSDTEEQGMRMITLAGENKGAVMQLSPSHKKLYSSGNPQSLQNKNTSETGEDGKSNNKDKTDRAMSMQSPTMSAILNSNVQGVNNSILYNMDCRQNDPGVHISLARKANGDRGRED</sequence>
<dbReference type="EMBL" id="WHWC01000001">
    <property type="protein sequence ID" value="KAG8391974.1"/>
    <property type="molecule type" value="Genomic_DNA"/>
</dbReference>
<feature type="compositionally biased region" description="Pro residues" evidence="1">
    <location>
        <begin position="16"/>
        <end position="48"/>
    </location>
</feature>
<feature type="region of interest" description="Disordered" evidence="1">
    <location>
        <begin position="278"/>
        <end position="387"/>
    </location>
</feature>
<feature type="compositionally biased region" description="Pro residues" evidence="1">
    <location>
        <begin position="179"/>
        <end position="207"/>
    </location>
</feature>
<proteinExistence type="predicted"/>
<evidence type="ECO:0008006" key="4">
    <source>
        <dbReference type="Google" id="ProtNLM"/>
    </source>
</evidence>
<dbReference type="Proteomes" id="UP000826271">
    <property type="component" value="Unassembled WGS sequence"/>
</dbReference>
<feature type="compositionally biased region" description="Polar residues" evidence="1">
    <location>
        <begin position="354"/>
        <end position="368"/>
    </location>
</feature>
<feature type="compositionally biased region" description="Basic and acidic residues" evidence="1">
    <location>
        <begin position="371"/>
        <end position="383"/>
    </location>
</feature>
<keyword evidence="3" id="KW-1185">Reference proteome</keyword>